<dbReference type="Proteomes" id="UP000622017">
    <property type="component" value="Unassembled WGS sequence"/>
</dbReference>
<dbReference type="EMBL" id="JACSCY010000005">
    <property type="protein sequence ID" value="MBC6611150.1"/>
    <property type="molecule type" value="Genomic_DNA"/>
</dbReference>
<feature type="chain" id="PRO_5045242877" evidence="2">
    <location>
        <begin position="24"/>
        <end position="98"/>
    </location>
</feature>
<evidence type="ECO:0000313" key="3">
    <source>
        <dbReference type="EMBL" id="MBC6611150.1"/>
    </source>
</evidence>
<sequence length="98" mass="10551">MRKNIVVLAVLLLVSMSAHTAAAQTVRPAKSRAATRDTTVEGIYVAPNMTGAPKQQVTTDYSNNPISPAAEEKGNSLSPNPDPVKSKKLKTRRPPKRD</sequence>
<gene>
    <name evidence="3" type="ORF">H8B15_09465</name>
</gene>
<comment type="caution">
    <text evidence="3">The sequence shown here is derived from an EMBL/GenBank/DDBJ whole genome shotgun (WGS) entry which is preliminary data.</text>
</comment>
<feature type="compositionally biased region" description="Basic residues" evidence="1">
    <location>
        <begin position="86"/>
        <end position="98"/>
    </location>
</feature>
<name>A0ABR7MJ83_9BACT</name>
<evidence type="ECO:0000256" key="1">
    <source>
        <dbReference type="SAM" id="MobiDB-lite"/>
    </source>
</evidence>
<evidence type="ECO:0000256" key="2">
    <source>
        <dbReference type="SAM" id="SignalP"/>
    </source>
</evidence>
<reference evidence="3 4" key="1">
    <citation type="submission" date="2020-08" db="EMBL/GenBank/DDBJ databases">
        <title>Hymenobacter sp.</title>
        <authorList>
            <person name="Kim M.K."/>
        </authorList>
    </citation>
    <scope>NUCLEOTIDE SEQUENCE [LARGE SCALE GENOMIC DNA]</scope>
    <source>
        <strain evidence="3 4">BT507</strain>
    </source>
</reference>
<evidence type="ECO:0000313" key="4">
    <source>
        <dbReference type="Proteomes" id="UP000622017"/>
    </source>
</evidence>
<keyword evidence="2" id="KW-0732">Signal</keyword>
<keyword evidence="4" id="KW-1185">Reference proteome</keyword>
<dbReference type="RefSeq" id="WP_187319426.1">
    <property type="nucleotide sequence ID" value="NZ_JACSCY010000005.1"/>
</dbReference>
<feature type="compositionally biased region" description="Polar residues" evidence="1">
    <location>
        <begin position="53"/>
        <end position="66"/>
    </location>
</feature>
<proteinExistence type="predicted"/>
<feature type="signal peptide" evidence="2">
    <location>
        <begin position="1"/>
        <end position="23"/>
    </location>
</feature>
<organism evidence="3 4">
    <name type="scientific">Hymenobacter citatus</name>
    <dbReference type="NCBI Taxonomy" id="2763506"/>
    <lineage>
        <taxon>Bacteria</taxon>
        <taxon>Pseudomonadati</taxon>
        <taxon>Bacteroidota</taxon>
        <taxon>Cytophagia</taxon>
        <taxon>Cytophagales</taxon>
        <taxon>Hymenobacteraceae</taxon>
        <taxon>Hymenobacter</taxon>
    </lineage>
</organism>
<protein>
    <submittedName>
        <fullName evidence="3">Uncharacterized protein</fullName>
    </submittedName>
</protein>
<accession>A0ABR7MJ83</accession>
<feature type="region of interest" description="Disordered" evidence="1">
    <location>
        <begin position="45"/>
        <end position="98"/>
    </location>
</feature>